<comment type="caution">
    <text evidence="1">The sequence shown here is derived from an EMBL/GenBank/DDBJ whole genome shotgun (WGS) entry which is preliminary data.</text>
</comment>
<dbReference type="EMBL" id="WLYI01000023">
    <property type="protein sequence ID" value="MTD20801.1"/>
    <property type="molecule type" value="Genomic_DNA"/>
</dbReference>
<dbReference type="Proteomes" id="UP000431485">
    <property type="component" value="Unassembled WGS sequence"/>
</dbReference>
<protein>
    <submittedName>
        <fullName evidence="1">Uncharacterized protein</fullName>
    </submittedName>
</protein>
<dbReference type="AlphaFoldDB" id="A0A7X2UYG8"/>
<gene>
    <name evidence="1" type="ORF">GIR22_16865</name>
</gene>
<accession>A0A7X2UYG8</accession>
<evidence type="ECO:0000313" key="2">
    <source>
        <dbReference type="Proteomes" id="UP000431485"/>
    </source>
</evidence>
<evidence type="ECO:0000313" key="1">
    <source>
        <dbReference type="EMBL" id="MTD20801.1"/>
    </source>
</evidence>
<name>A0A7X2UYG8_9PSED</name>
<organism evidence="1 2">
    <name type="scientific">Pseudomonas karstica</name>
    <dbReference type="NCBI Taxonomy" id="1055468"/>
    <lineage>
        <taxon>Bacteria</taxon>
        <taxon>Pseudomonadati</taxon>
        <taxon>Pseudomonadota</taxon>
        <taxon>Gammaproteobacteria</taxon>
        <taxon>Pseudomonadales</taxon>
        <taxon>Pseudomonadaceae</taxon>
        <taxon>Pseudomonas</taxon>
    </lineage>
</organism>
<sequence length="51" mass="5733">MLAKVVNDNVRSLDKRSALESIVALPDDRNPHISQRKTSNLRAHLVQSQPL</sequence>
<keyword evidence="2" id="KW-1185">Reference proteome</keyword>
<reference evidence="1 2" key="1">
    <citation type="submission" date="2019-11" db="EMBL/GenBank/DDBJ databases">
        <title>Pseudmonas karstica sp. nov. and Pseudomonas spelaei sp. nov. from caves.</title>
        <authorList>
            <person name="Zeman M."/>
        </authorList>
    </citation>
    <scope>NUCLEOTIDE SEQUENCE [LARGE SCALE GENOMIC DNA]</scope>
    <source>
        <strain evidence="1 2">CCM 7891</strain>
    </source>
</reference>
<dbReference type="OrthoDB" id="7029996at2"/>
<dbReference type="RefSeq" id="WP_154744444.1">
    <property type="nucleotide sequence ID" value="NZ_WLYI01000023.1"/>
</dbReference>
<proteinExistence type="predicted"/>